<feature type="transmembrane region" description="Helical" evidence="7">
    <location>
        <begin position="264"/>
        <end position="284"/>
    </location>
</feature>
<comment type="similarity">
    <text evidence="2">Belongs to the EamA transporter family.</text>
</comment>
<keyword evidence="4 7" id="KW-0812">Transmembrane</keyword>
<feature type="transmembrane region" description="Helical" evidence="7">
    <location>
        <begin position="121"/>
        <end position="140"/>
    </location>
</feature>
<dbReference type="InterPro" id="IPR037185">
    <property type="entry name" value="EmrE-like"/>
</dbReference>
<feature type="transmembrane region" description="Helical" evidence="7">
    <location>
        <begin position="21"/>
        <end position="40"/>
    </location>
</feature>
<comment type="subcellular location">
    <subcellularLocation>
        <location evidence="1">Cell membrane</location>
        <topology evidence="1">Multi-pass membrane protein</topology>
    </subcellularLocation>
</comment>
<feature type="transmembrane region" description="Helical" evidence="7">
    <location>
        <begin position="46"/>
        <end position="66"/>
    </location>
</feature>
<keyword evidence="10" id="KW-1185">Reference proteome</keyword>
<feature type="transmembrane region" description="Helical" evidence="7">
    <location>
        <begin position="290"/>
        <end position="308"/>
    </location>
</feature>
<keyword evidence="5 7" id="KW-1133">Transmembrane helix</keyword>
<gene>
    <name evidence="9" type="ORF">U7230_04425</name>
</gene>
<evidence type="ECO:0000256" key="6">
    <source>
        <dbReference type="ARBA" id="ARBA00023136"/>
    </source>
</evidence>
<dbReference type="InterPro" id="IPR000620">
    <property type="entry name" value="EamA_dom"/>
</dbReference>
<reference evidence="9 10" key="1">
    <citation type="journal article" date="2024" name="Front. Microbiol.">
        <title>Novel thermophilic genera Geochorda gen. nov. and Carboxydochorda gen. nov. from the deep terrestrial subsurface reveal the ecophysiological diversity in the class Limnochordia.</title>
        <authorList>
            <person name="Karnachuk O.V."/>
            <person name="Lukina A.P."/>
            <person name="Avakyan M.R."/>
            <person name="Kadnikov V.V."/>
            <person name="Begmatov S."/>
            <person name="Beletsky A.V."/>
            <person name="Vlasova K.G."/>
            <person name="Novikov A.A."/>
            <person name="Shcherbakova V.A."/>
            <person name="Mardanov A.V."/>
            <person name="Ravin N.V."/>
        </authorList>
    </citation>
    <scope>NUCLEOTIDE SEQUENCE [LARGE SCALE GENOMIC DNA]</scope>
    <source>
        <strain evidence="9 10">L945</strain>
    </source>
</reference>
<dbReference type="PANTHER" id="PTHR42920:SF5">
    <property type="entry name" value="EAMA DOMAIN-CONTAINING PROTEIN"/>
    <property type="match status" value="1"/>
</dbReference>
<evidence type="ECO:0000256" key="7">
    <source>
        <dbReference type="SAM" id="Phobius"/>
    </source>
</evidence>
<dbReference type="InterPro" id="IPR051258">
    <property type="entry name" value="Diverse_Substrate_Transporter"/>
</dbReference>
<keyword evidence="3" id="KW-1003">Cell membrane</keyword>
<sequence length="326" mass="33702">MTQTAPVEPGAHRSRRLADGTLLFITLVWGVTFVAVKDAVSRVPVFSFLTLRFALAAVTLALWLAVKGWKSRRRGAEPAGGSGGSPDGPPASWAGLLTGGLLFLGYAFQTLGLQYTSPGKAGFITGLSVVLVPILEAWVFRRPPGRAALVGVALAAAGMAVMSLEPADLAVHRGDLLVLMCAVAFGAHVTAVAHLGRRSESVSFTLWQVLAVVALSAAVASFERWEGRGLDAAVAGTLVVTGPLVSGVLLLAQVWGQRRTSATHAAVIFAMEPVFAALGGWALAGERLGVRGLVGGVLILAGMLAAELGRHGTRPLPLESPASRPA</sequence>
<evidence type="ECO:0000256" key="1">
    <source>
        <dbReference type="ARBA" id="ARBA00004651"/>
    </source>
</evidence>
<proteinExistence type="inferred from homology"/>
<feature type="domain" description="EamA" evidence="8">
    <location>
        <begin position="173"/>
        <end position="304"/>
    </location>
</feature>
<accession>A0ABZ1C045</accession>
<evidence type="ECO:0000313" key="9">
    <source>
        <dbReference type="EMBL" id="WRP18258.1"/>
    </source>
</evidence>
<dbReference type="SUPFAM" id="SSF103481">
    <property type="entry name" value="Multidrug resistance efflux transporter EmrE"/>
    <property type="match status" value="2"/>
</dbReference>
<evidence type="ECO:0000259" key="8">
    <source>
        <dbReference type="Pfam" id="PF00892"/>
    </source>
</evidence>
<feature type="transmembrane region" description="Helical" evidence="7">
    <location>
        <begin position="202"/>
        <end position="220"/>
    </location>
</feature>
<organism evidence="9 10">
    <name type="scientific">Carboxydichorda subterranea</name>
    <dbReference type="NCBI Taxonomy" id="3109565"/>
    <lineage>
        <taxon>Bacteria</taxon>
        <taxon>Bacillati</taxon>
        <taxon>Bacillota</taxon>
        <taxon>Limnochordia</taxon>
        <taxon>Limnochordales</taxon>
        <taxon>Geochordaceae</taxon>
        <taxon>Carboxydichorda</taxon>
    </lineage>
</organism>
<dbReference type="Proteomes" id="UP001332192">
    <property type="component" value="Chromosome"/>
</dbReference>
<evidence type="ECO:0000256" key="4">
    <source>
        <dbReference type="ARBA" id="ARBA00022692"/>
    </source>
</evidence>
<feature type="transmembrane region" description="Helical" evidence="7">
    <location>
        <begin position="147"/>
        <end position="164"/>
    </location>
</feature>
<feature type="transmembrane region" description="Helical" evidence="7">
    <location>
        <begin position="232"/>
        <end position="252"/>
    </location>
</feature>
<dbReference type="Pfam" id="PF00892">
    <property type="entry name" value="EamA"/>
    <property type="match status" value="2"/>
</dbReference>
<dbReference type="EMBL" id="CP141615">
    <property type="protein sequence ID" value="WRP18258.1"/>
    <property type="molecule type" value="Genomic_DNA"/>
</dbReference>
<protein>
    <submittedName>
        <fullName evidence="9">DMT family transporter</fullName>
    </submittedName>
</protein>
<keyword evidence="6 7" id="KW-0472">Membrane</keyword>
<evidence type="ECO:0000256" key="3">
    <source>
        <dbReference type="ARBA" id="ARBA00022475"/>
    </source>
</evidence>
<name>A0ABZ1C045_9FIRM</name>
<evidence type="ECO:0000256" key="5">
    <source>
        <dbReference type="ARBA" id="ARBA00022989"/>
    </source>
</evidence>
<evidence type="ECO:0000256" key="2">
    <source>
        <dbReference type="ARBA" id="ARBA00007362"/>
    </source>
</evidence>
<dbReference type="RefSeq" id="WP_324717529.1">
    <property type="nucleotide sequence ID" value="NZ_CP141615.1"/>
</dbReference>
<feature type="transmembrane region" description="Helical" evidence="7">
    <location>
        <begin position="176"/>
        <end position="195"/>
    </location>
</feature>
<feature type="domain" description="EamA" evidence="8">
    <location>
        <begin position="21"/>
        <end position="163"/>
    </location>
</feature>
<dbReference type="PANTHER" id="PTHR42920">
    <property type="entry name" value="OS03G0707200 PROTEIN-RELATED"/>
    <property type="match status" value="1"/>
</dbReference>
<feature type="transmembrane region" description="Helical" evidence="7">
    <location>
        <begin position="91"/>
        <end position="109"/>
    </location>
</feature>
<evidence type="ECO:0000313" key="10">
    <source>
        <dbReference type="Proteomes" id="UP001332192"/>
    </source>
</evidence>